<name>A0AAD5ASM2_SILAS</name>
<evidence type="ECO:0000313" key="2">
    <source>
        <dbReference type="Proteomes" id="UP001205998"/>
    </source>
</evidence>
<comment type="caution">
    <text evidence="1">The sequence shown here is derived from an EMBL/GenBank/DDBJ whole genome shotgun (WGS) entry which is preliminary data.</text>
</comment>
<proteinExistence type="predicted"/>
<feature type="non-terminal residue" evidence="1">
    <location>
        <position position="58"/>
    </location>
</feature>
<accession>A0AAD5ASM2</accession>
<gene>
    <name evidence="1" type="ORF">C0J50_19699</name>
</gene>
<sequence length="58" mass="6286">ILSNTHLHFSRLFLTCSLLSPQITIPSANIIVHGDSFLILSVNLSITTANRKGVKADP</sequence>
<reference evidence="1" key="1">
    <citation type="submission" date="2018-07" db="EMBL/GenBank/DDBJ databases">
        <title>Comparative genomics of catfishes provides insights into carnivory and benthic adaptation.</title>
        <authorList>
            <person name="Zhang Y."/>
            <person name="Wang D."/>
            <person name="Peng Z."/>
            <person name="Zheng S."/>
            <person name="Shao F."/>
            <person name="Tao W."/>
        </authorList>
    </citation>
    <scope>NUCLEOTIDE SEQUENCE</scope>
    <source>
        <strain evidence="1">Chongqing</strain>
    </source>
</reference>
<dbReference type="Proteomes" id="UP001205998">
    <property type="component" value="Unassembled WGS sequence"/>
</dbReference>
<keyword evidence="2" id="KW-1185">Reference proteome</keyword>
<organism evidence="1 2">
    <name type="scientific">Silurus asotus</name>
    <name type="common">Amur catfish</name>
    <name type="synonym">Parasilurus asotus</name>
    <dbReference type="NCBI Taxonomy" id="30991"/>
    <lineage>
        <taxon>Eukaryota</taxon>
        <taxon>Metazoa</taxon>
        <taxon>Chordata</taxon>
        <taxon>Craniata</taxon>
        <taxon>Vertebrata</taxon>
        <taxon>Euteleostomi</taxon>
        <taxon>Actinopterygii</taxon>
        <taxon>Neopterygii</taxon>
        <taxon>Teleostei</taxon>
        <taxon>Ostariophysi</taxon>
        <taxon>Siluriformes</taxon>
        <taxon>Siluridae</taxon>
        <taxon>Silurus</taxon>
    </lineage>
</organism>
<dbReference type="AlphaFoldDB" id="A0AAD5ASM2"/>
<protein>
    <submittedName>
        <fullName evidence="1">Uncharacterized protein</fullName>
    </submittedName>
</protein>
<evidence type="ECO:0000313" key="1">
    <source>
        <dbReference type="EMBL" id="KAI5620827.1"/>
    </source>
</evidence>
<dbReference type="EMBL" id="MU551642">
    <property type="protein sequence ID" value="KAI5620827.1"/>
    <property type="molecule type" value="Genomic_DNA"/>
</dbReference>
<feature type="non-terminal residue" evidence="1">
    <location>
        <position position="1"/>
    </location>
</feature>